<evidence type="ECO:0000256" key="9">
    <source>
        <dbReference type="SAM" id="Phobius"/>
    </source>
</evidence>
<keyword evidence="2 8" id="KW-0813">Transport</keyword>
<dbReference type="EMBL" id="SODA01000001">
    <property type="protein sequence ID" value="TDW07561.1"/>
    <property type="molecule type" value="Genomic_DNA"/>
</dbReference>
<dbReference type="OrthoDB" id="1641940at2"/>
<feature type="transmembrane region" description="Helical" evidence="9">
    <location>
        <begin position="34"/>
        <end position="53"/>
    </location>
</feature>
<evidence type="ECO:0000313" key="12">
    <source>
        <dbReference type="Proteomes" id="UP000294697"/>
    </source>
</evidence>
<dbReference type="PANTHER" id="PTHR33989:SF4">
    <property type="entry name" value="PTS SYSTEM N,N'-DIACETYLCHITOBIOSE-SPECIFIC EIIC COMPONENT"/>
    <property type="match status" value="1"/>
</dbReference>
<sequence>MGFFEKMQGFVENKFAPIANKVSNQRHVTAIKKGLITTLPLTIIGGVALILAVPPVDTEIIQPTNFFNRFLLMWKSWATANNSMLMTPYNLSLGLLGLFVVIGVSYFLSEKYEINKISGVITSLFTFLVVAAPTQADNPAGFISSNYLDAKGMFSGIIIAIITVEITKFLLEKNIKIKMPDEVPPMVAAPFEALIPIIVNVVVFMSLNSLVLSLLNMSIPEISLKIFEPIVIASNTLPGVLLVIIVINFLWFFGIHGGAVANSVIVPIITANVAANAEAVAQGAAMPYIFSGRFVNLFANLGGSGAALSLALAMIIVAKSSHLKSVSKVGLVPAFFGISEPLVFSTPMIMNPMIFFPMVFVPIINASITYFTMSTGLVGKIYVNVPFTTPGPFGSFLSTMDWRAAVLWFVLITIDVIIYMPFVKGYDKQMLEEEQVSEVEAA</sequence>
<dbReference type="RefSeq" id="WP_111570959.1">
    <property type="nucleotide sequence ID" value="NZ_QLME01000002.1"/>
</dbReference>
<dbReference type="PANTHER" id="PTHR33989">
    <property type="match status" value="1"/>
</dbReference>
<dbReference type="Proteomes" id="UP000294697">
    <property type="component" value="Unassembled WGS sequence"/>
</dbReference>
<keyword evidence="3 8" id="KW-1003">Cell membrane</keyword>
<dbReference type="GO" id="GO:0008982">
    <property type="term" value="F:protein-N(PI)-phosphohistidine-sugar phosphotransferase activity"/>
    <property type="evidence" value="ECO:0007669"/>
    <property type="project" value="UniProtKB-UniRule"/>
</dbReference>
<dbReference type="InterPro" id="IPR004796">
    <property type="entry name" value="PTS_IIC_cello"/>
</dbReference>
<evidence type="ECO:0000256" key="6">
    <source>
        <dbReference type="ARBA" id="ARBA00022989"/>
    </source>
</evidence>
<feature type="transmembrane region" description="Helical" evidence="9">
    <location>
        <begin position="230"/>
        <end position="252"/>
    </location>
</feature>
<comment type="caution">
    <text evidence="11">The sequence shown here is derived from an EMBL/GenBank/DDBJ whole genome shotgun (WGS) entry which is preliminary data.</text>
</comment>
<evidence type="ECO:0000313" key="11">
    <source>
        <dbReference type="EMBL" id="TDW07561.1"/>
    </source>
</evidence>
<evidence type="ECO:0000256" key="4">
    <source>
        <dbReference type="ARBA" id="ARBA00022597"/>
    </source>
</evidence>
<comment type="function">
    <text evidence="8">The phosphoenolpyruvate-dependent sugar phosphotransferase system (PTS), a major carbohydrate active -transport system, catalyzes the phosphorylation of incoming sugar substrates concomitant with their translocation across the cell membrane.</text>
</comment>
<feature type="domain" description="PTS EIIC type-3" evidence="10">
    <location>
        <begin position="11"/>
        <end position="422"/>
    </location>
</feature>
<protein>
    <recommendedName>
        <fullName evidence="8">Permease IIC component</fullName>
    </recommendedName>
</protein>
<evidence type="ECO:0000256" key="5">
    <source>
        <dbReference type="ARBA" id="ARBA00022692"/>
    </source>
</evidence>
<evidence type="ECO:0000256" key="8">
    <source>
        <dbReference type="PIRNR" id="PIRNR006351"/>
    </source>
</evidence>
<dbReference type="GO" id="GO:0005886">
    <property type="term" value="C:plasma membrane"/>
    <property type="evidence" value="ECO:0007669"/>
    <property type="project" value="UniProtKB-SubCell"/>
</dbReference>
<evidence type="ECO:0000256" key="7">
    <source>
        <dbReference type="ARBA" id="ARBA00023136"/>
    </source>
</evidence>
<reference evidence="11 12" key="1">
    <citation type="submission" date="2019-03" db="EMBL/GenBank/DDBJ databases">
        <title>Subsurface microbial communities from deep shales in Ohio and West Virginia, USA.</title>
        <authorList>
            <person name="Wrighton K."/>
        </authorList>
    </citation>
    <scope>NUCLEOTIDE SEQUENCE [LARGE SCALE GENOMIC DNA]</scope>
    <source>
        <strain evidence="11 12">MSL9.2</strain>
    </source>
</reference>
<comment type="subcellular location">
    <subcellularLocation>
        <location evidence="1">Cell membrane</location>
        <topology evidence="1">Multi-pass membrane protein</topology>
    </subcellularLocation>
</comment>
<evidence type="ECO:0000256" key="1">
    <source>
        <dbReference type="ARBA" id="ARBA00004651"/>
    </source>
</evidence>
<evidence type="ECO:0000256" key="2">
    <source>
        <dbReference type="ARBA" id="ARBA00022448"/>
    </source>
</evidence>
<feature type="transmembrane region" description="Helical" evidence="9">
    <location>
        <begin position="152"/>
        <end position="171"/>
    </location>
</feature>
<keyword evidence="4 8" id="KW-0762">Sugar transport</keyword>
<dbReference type="PROSITE" id="PS51105">
    <property type="entry name" value="PTS_EIIC_TYPE_3"/>
    <property type="match status" value="1"/>
</dbReference>
<dbReference type="PIRSF" id="PIRSF006351">
    <property type="entry name" value="PTS_EIIC-Cellobiose"/>
    <property type="match status" value="1"/>
</dbReference>
<dbReference type="InterPro" id="IPR004501">
    <property type="entry name" value="PTS_EIIC_3"/>
</dbReference>
<proteinExistence type="predicted"/>
<feature type="transmembrane region" description="Helical" evidence="9">
    <location>
        <begin position="402"/>
        <end position="422"/>
    </location>
</feature>
<feature type="transmembrane region" description="Helical" evidence="9">
    <location>
        <begin position="191"/>
        <end position="210"/>
    </location>
</feature>
<dbReference type="AlphaFoldDB" id="A0A4R7Z997"/>
<keyword evidence="6 9" id="KW-1133">Transmembrane helix</keyword>
<dbReference type="Pfam" id="PF02378">
    <property type="entry name" value="PTS_EIIC"/>
    <property type="match status" value="1"/>
</dbReference>
<dbReference type="NCBIfam" id="TIGR00410">
    <property type="entry name" value="lacE"/>
    <property type="match status" value="1"/>
</dbReference>
<keyword evidence="5 9" id="KW-0812">Transmembrane</keyword>
<feature type="transmembrane region" description="Helical" evidence="9">
    <location>
        <begin position="114"/>
        <end position="132"/>
    </location>
</feature>
<evidence type="ECO:0000256" key="3">
    <source>
        <dbReference type="ARBA" id="ARBA00022475"/>
    </source>
</evidence>
<name>A0A4R7Z997_9FIRM</name>
<organism evidence="11 12">
    <name type="scientific">Halanaerobium saccharolyticum</name>
    <dbReference type="NCBI Taxonomy" id="43595"/>
    <lineage>
        <taxon>Bacteria</taxon>
        <taxon>Bacillati</taxon>
        <taxon>Bacillota</taxon>
        <taxon>Clostridia</taxon>
        <taxon>Halanaerobiales</taxon>
        <taxon>Halanaerobiaceae</taxon>
        <taxon>Halanaerobium</taxon>
    </lineage>
</organism>
<feature type="transmembrane region" description="Helical" evidence="9">
    <location>
        <begin position="89"/>
        <end position="107"/>
    </location>
</feature>
<feature type="transmembrane region" description="Helical" evidence="9">
    <location>
        <begin position="259"/>
        <end position="277"/>
    </location>
</feature>
<gene>
    <name evidence="11" type="ORF">C8C77_10130</name>
</gene>
<keyword evidence="7 8" id="KW-0472">Membrane</keyword>
<dbReference type="InterPro" id="IPR003352">
    <property type="entry name" value="PTS_EIIC"/>
</dbReference>
<feature type="transmembrane region" description="Helical" evidence="9">
    <location>
        <begin position="354"/>
        <end position="382"/>
    </location>
</feature>
<evidence type="ECO:0000259" key="10">
    <source>
        <dbReference type="PROSITE" id="PS51105"/>
    </source>
</evidence>
<feature type="transmembrane region" description="Helical" evidence="9">
    <location>
        <begin position="297"/>
        <end position="318"/>
    </location>
</feature>
<dbReference type="InterPro" id="IPR051088">
    <property type="entry name" value="PTS_Sugar-EIIC/EIIB"/>
</dbReference>
<dbReference type="GO" id="GO:0009401">
    <property type="term" value="P:phosphoenolpyruvate-dependent sugar phosphotransferase system"/>
    <property type="evidence" value="ECO:0007669"/>
    <property type="project" value="InterPro"/>
</dbReference>
<accession>A0A4R7Z997</accession>